<dbReference type="CDD" id="cd08760">
    <property type="entry name" value="Cyt_b561_FRRS1_like"/>
    <property type="match status" value="1"/>
</dbReference>
<name>A0ABD3RCZ0_9STRA</name>
<evidence type="ECO:0000259" key="11">
    <source>
        <dbReference type="PROSITE" id="PS50939"/>
    </source>
</evidence>
<feature type="transmembrane region" description="Helical" evidence="9">
    <location>
        <begin position="664"/>
        <end position="683"/>
    </location>
</feature>
<comment type="subcellular location">
    <subcellularLocation>
        <location evidence="1">Membrane</location>
    </subcellularLocation>
</comment>
<feature type="transmembrane region" description="Helical" evidence="9">
    <location>
        <begin position="624"/>
        <end position="641"/>
    </location>
</feature>
<keyword evidence="5" id="KW-0249">Electron transport</keyword>
<keyword evidence="6 9" id="KW-1133">Transmembrane helix</keyword>
<evidence type="ECO:0000256" key="2">
    <source>
        <dbReference type="ARBA" id="ARBA00022448"/>
    </source>
</evidence>
<dbReference type="CDD" id="cd09631">
    <property type="entry name" value="DOMON_DOH"/>
    <property type="match status" value="2"/>
</dbReference>
<evidence type="ECO:0000256" key="3">
    <source>
        <dbReference type="ARBA" id="ARBA00022692"/>
    </source>
</evidence>
<evidence type="ECO:0000313" key="12">
    <source>
        <dbReference type="EMBL" id="KAL3810872.1"/>
    </source>
</evidence>
<feature type="transmembrane region" description="Helical" evidence="9">
    <location>
        <begin position="510"/>
        <end position="529"/>
    </location>
</feature>
<keyword evidence="2" id="KW-0813">Transport</keyword>
<comment type="caution">
    <text evidence="12">The sequence shown here is derived from an EMBL/GenBank/DDBJ whole genome shotgun (WGS) entry which is preliminary data.</text>
</comment>
<dbReference type="InterPro" id="IPR045266">
    <property type="entry name" value="DOH_DOMON"/>
</dbReference>
<gene>
    <name evidence="12" type="ORF">ACHAXA_003394</name>
</gene>
<dbReference type="Pfam" id="PF03188">
    <property type="entry name" value="Cytochrom_B561"/>
    <property type="match status" value="1"/>
</dbReference>
<sequence length="727" mass="79628">VGIVVAAARIFGQLFRGYEEFGYARNGICLEQTELETLATEEREVHLLAEVEDEMGLRFRLGSWQPGYVIIVAISQETDNCQVEDCDPHQSCSHTCLDMIGISVMRAHCAMILSTDDDEEDDDDEASENSATVISSTTADVDPTAANLTCPDALDQSTQIDPSATLYYAVVTSNPDGSGNGLFCGRLEVEDDGWIGVGFSSDGTMDGSQGVIGIPAESTVLKYALTSTATLVTEDRQTLRNTSIKEMDGMIIMEFTKLLIEEGEVPILVGAQNDFIHARGQSELGFHTNYASFRVDLGTYPVEEDIDEVVDLEGDDMDEVEDESDEVTASALADDAQDFKDCTREMCETQVSPDFLLKYQINLPSDTTLDLCENCSISMEAVYDGEAWVSIGFSTDGMMIGSEAVIGIPGKIPQKYILSSKNNEGVVPMPESAQTLTDASIDVKDGQTIMKFTKIMKEAGEIEITPRENIFLGAYGSSDVLGYHPGRSIFDLNLSSGFVEEAKAPNMSVWFVHGILAFLAWGVLVPSAVNSSLFRELFPKGAIWFSFHRAFNITAFALFVVLFSIAVSYTTKEGTDHFDDEHQKMGLAMFILTTFQVFGGIFRPHLPSPNSDEEKTNLRRCWESGHRLVGAALLACGFWQMNDGIELFSEKYSVDESIEEKVCIAYWVWIGIMSAPIVFGVWYSKVRKENLNDPGKASPAVDVTDSGGVDTDSGIVMPRDSASIDES</sequence>
<dbReference type="PANTHER" id="PTHR23130">
    <property type="entry name" value="CYTOCHROME B561 AND DOMON DOMAIN-CONTAINING PROTEIN"/>
    <property type="match status" value="1"/>
</dbReference>
<dbReference type="EMBL" id="JALLPB020000295">
    <property type="protein sequence ID" value="KAL3810872.1"/>
    <property type="molecule type" value="Genomic_DNA"/>
</dbReference>
<dbReference type="SMART" id="SM00664">
    <property type="entry name" value="DoH"/>
    <property type="match status" value="2"/>
</dbReference>
<feature type="compositionally biased region" description="Acidic residues" evidence="8">
    <location>
        <begin position="116"/>
        <end position="127"/>
    </location>
</feature>
<dbReference type="PROSITE" id="PS50836">
    <property type="entry name" value="DOMON"/>
    <property type="match status" value="2"/>
</dbReference>
<dbReference type="GO" id="GO:0016020">
    <property type="term" value="C:membrane"/>
    <property type="evidence" value="ECO:0007669"/>
    <property type="project" value="UniProtKB-SubCell"/>
</dbReference>
<evidence type="ECO:0000256" key="7">
    <source>
        <dbReference type="ARBA" id="ARBA00023136"/>
    </source>
</evidence>
<evidence type="ECO:0000313" key="13">
    <source>
        <dbReference type="Proteomes" id="UP001530377"/>
    </source>
</evidence>
<evidence type="ECO:0000259" key="10">
    <source>
        <dbReference type="PROSITE" id="PS50836"/>
    </source>
</evidence>
<feature type="domain" description="DOMON" evidence="10">
    <location>
        <begin position="353"/>
        <end position="476"/>
    </location>
</feature>
<feature type="domain" description="DOMON" evidence="10">
    <location>
        <begin position="162"/>
        <end position="280"/>
    </location>
</feature>
<keyword evidence="4" id="KW-0732">Signal</keyword>
<evidence type="ECO:0000256" key="4">
    <source>
        <dbReference type="ARBA" id="ARBA00022729"/>
    </source>
</evidence>
<accession>A0ABD3RCZ0</accession>
<evidence type="ECO:0000256" key="1">
    <source>
        <dbReference type="ARBA" id="ARBA00004370"/>
    </source>
</evidence>
<keyword evidence="3 9" id="KW-0812">Transmembrane</keyword>
<keyword evidence="7 9" id="KW-0472">Membrane</keyword>
<feature type="region of interest" description="Disordered" evidence="8">
    <location>
        <begin position="116"/>
        <end position="138"/>
    </location>
</feature>
<dbReference type="PANTHER" id="PTHR23130:SF171">
    <property type="entry name" value="OS01G0895300 PROTEIN"/>
    <property type="match status" value="1"/>
</dbReference>
<feature type="transmembrane region" description="Helical" evidence="9">
    <location>
        <begin position="550"/>
        <end position="570"/>
    </location>
</feature>
<feature type="compositionally biased region" description="Polar residues" evidence="8">
    <location>
        <begin position="128"/>
        <end position="138"/>
    </location>
</feature>
<organism evidence="12 13">
    <name type="scientific">Cyclostephanos tholiformis</name>
    <dbReference type="NCBI Taxonomy" id="382380"/>
    <lineage>
        <taxon>Eukaryota</taxon>
        <taxon>Sar</taxon>
        <taxon>Stramenopiles</taxon>
        <taxon>Ochrophyta</taxon>
        <taxon>Bacillariophyta</taxon>
        <taxon>Coscinodiscophyceae</taxon>
        <taxon>Thalassiosirophycidae</taxon>
        <taxon>Stephanodiscales</taxon>
        <taxon>Stephanodiscaceae</taxon>
        <taxon>Cyclostephanos</taxon>
    </lineage>
</organism>
<evidence type="ECO:0000256" key="6">
    <source>
        <dbReference type="ARBA" id="ARBA00022989"/>
    </source>
</evidence>
<feature type="domain" description="Cytochrome b561" evidence="11">
    <location>
        <begin position="475"/>
        <end position="682"/>
    </location>
</feature>
<reference evidence="12 13" key="1">
    <citation type="submission" date="2024-10" db="EMBL/GenBank/DDBJ databases">
        <title>Updated reference genomes for cyclostephanoid diatoms.</title>
        <authorList>
            <person name="Roberts W.R."/>
            <person name="Alverson A.J."/>
        </authorList>
    </citation>
    <scope>NUCLEOTIDE SEQUENCE [LARGE SCALE GENOMIC DNA]</scope>
    <source>
        <strain evidence="12 13">AJA228-03</strain>
    </source>
</reference>
<dbReference type="Gene3D" id="1.20.120.1770">
    <property type="match status" value="1"/>
</dbReference>
<dbReference type="InterPro" id="IPR006593">
    <property type="entry name" value="Cyt_b561/ferric_Rdtase_TM"/>
</dbReference>
<evidence type="ECO:0000256" key="9">
    <source>
        <dbReference type="SAM" id="Phobius"/>
    </source>
</evidence>
<dbReference type="AlphaFoldDB" id="A0ABD3RCZ0"/>
<protein>
    <recommendedName>
        <fullName evidence="14">Cytochrome b561 domain-containing protein</fullName>
    </recommendedName>
</protein>
<evidence type="ECO:0008006" key="14">
    <source>
        <dbReference type="Google" id="ProtNLM"/>
    </source>
</evidence>
<proteinExistence type="predicted"/>
<feature type="compositionally biased region" description="Low complexity" evidence="8">
    <location>
        <begin position="701"/>
        <end position="714"/>
    </location>
</feature>
<feature type="region of interest" description="Disordered" evidence="8">
    <location>
        <begin position="692"/>
        <end position="727"/>
    </location>
</feature>
<keyword evidence="13" id="KW-1185">Reference proteome</keyword>
<feature type="transmembrane region" description="Helical" evidence="9">
    <location>
        <begin position="585"/>
        <end position="603"/>
    </location>
</feature>
<dbReference type="Proteomes" id="UP001530377">
    <property type="component" value="Unassembled WGS sequence"/>
</dbReference>
<feature type="non-terminal residue" evidence="12">
    <location>
        <position position="1"/>
    </location>
</feature>
<dbReference type="PROSITE" id="PS50939">
    <property type="entry name" value="CYTOCHROME_B561"/>
    <property type="match status" value="1"/>
</dbReference>
<dbReference type="SMART" id="SM00665">
    <property type="entry name" value="B561"/>
    <property type="match status" value="1"/>
</dbReference>
<dbReference type="InterPro" id="IPR005018">
    <property type="entry name" value="DOMON_domain"/>
</dbReference>
<evidence type="ECO:0000256" key="8">
    <source>
        <dbReference type="SAM" id="MobiDB-lite"/>
    </source>
</evidence>
<evidence type="ECO:0000256" key="5">
    <source>
        <dbReference type="ARBA" id="ARBA00022982"/>
    </source>
</evidence>
<dbReference type="Pfam" id="PF03351">
    <property type="entry name" value="DOMON"/>
    <property type="match status" value="1"/>
</dbReference>